<evidence type="ECO:0000256" key="10">
    <source>
        <dbReference type="ARBA" id="ARBA00038489"/>
    </source>
</evidence>
<reference evidence="14 15" key="1">
    <citation type="submission" date="2017-09" db="EMBL/GenBank/DDBJ databases">
        <title>Depth-based differentiation of microbial function through sediment-hosted aquifers and enrichment of novel symbionts in the deep terrestrial subsurface.</title>
        <authorList>
            <person name="Probst A.J."/>
            <person name="Ladd B."/>
            <person name="Jarett J.K."/>
            <person name="Geller-Mcgrath D.E."/>
            <person name="Sieber C.M."/>
            <person name="Emerson J.B."/>
            <person name="Anantharaman K."/>
            <person name="Thomas B.C."/>
            <person name="Malmstrom R."/>
            <person name="Stieglmeier M."/>
            <person name="Klingl A."/>
            <person name="Woyke T."/>
            <person name="Ryan C.M."/>
            <person name="Banfield J.F."/>
        </authorList>
    </citation>
    <scope>NUCLEOTIDE SEQUENCE [LARGE SCALE GENOMIC DNA]</scope>
    <source>
        <strain evidence="14">CG23_combo_of_CG06-09_8_20_14_all_34_8</strain>
    </source>
</reference>
<evidence type="ECO:0000256" key="11">
    <source>
        <dbReference type="ARBA" id="ARBA00049091"/>
    </source>
</evidence>
<comment type="subunit">
    <text evidence="2">Monomer.</text>
</comment>
<dbReference type="FunFam" id="3.40.30.10:FF:000007">
    <property type="entry name" value="Thioredoxin-dependent thiol peroxidase"/>
    <property type="match status" value="1"/>
</dbReference>
<organism evidence="14 15">
    <name type="scientific">Candidatus Beckwithbacteria bacterium CG23_combo_of_CG06-09_8_20_14_all_34_8</name>
    <dbReference type="NCBI Taxonomy" id="1974497"/>
    <lineage>
        <taxon>Bacteria</taxon>
        <taxon>Candidatus Beckwithiibacteriota</taxon>
    </lineage>
</organism>
<evidence type="ECO:0000313" key="14">
    <source>
        <dbReference type="EMBL" id="PIP53536.1"/>
    </source>
</evidence>
<dbReference type="PIRSF" id="PIRSF000239">
    <property type="entry name" value="AHPC"/>
    <property type="match status" value="1"/>
</dbReference>
<keyword evidence="8" id="KW-0676">Redox-active center</keyword>
<dbReference type="PANTHER" id="PTHR42801">
    <property type="entry name" value="THIOREDOXIN-DEPENDENT PEROXIDE REDUCTASE"/>
    <property type="match status" value="1"/>
</dbReference>
<feature type="active site" description="Cysteine sulfenic acid (-SOH) intermediate; for peroxidase activity" evidence="12">
    <location>
        <position position="45"/>
    </location>
</feature>
<keyword evidence="7" id="KW-1015">Disulfide bond</keyword>
<feature type="domain" description="Thioredoxin" evidence="13">
    <location>
        <begin position="3"/>
        <end position="156"/>
    </location>
</feature>
<sequence>MKLKLNDQAPDFSLFDQTNKLHKLSNYLGKYVLLYFYPRDNTPGCTLEACNLRDNWSEFDKLNVVVLGISTDSIESHTKFADKLQLLFPILADDDKKVVQLYGVWGEKKFIGRTYMGTNRTSFLIDPEGNIVKIYEKVKPAQHAREVLHDLQKLLPNNIVNISQ</sequence>
<evidence type="ECO:0000313" key="15">
    <source>
        <dbReference type="Proteomes" id="UP000229459"/>
    </source>
</evidence>
<proteinExistence type="inferred from homology"/>
<keyword evidence="6" id="KW-0560">Oxidoreductase</keyword>
<dbReference type="EC" id="1.11.1.24" evidence="3"/>
<protein>
    <recommendedName>
        <fullName evidence="3">thioredoxin-dependent peroxiredoxin</fullName>
        <ecNumber evidence="3">1.11.1.24</ecNumber>
    </recommendedName>
    <alternativeName>
        <fullName evidence="9">Thioredoxin peroxidase</fullName>
    </alternativeName>
</protein>
<dbReference type="InterPro" id="IPR024706">
    <property type="entry name" value="Peroxiredoxin_AhpC-typ"/>
</dbReference>
<dbReference type="Proteomes" id="UP000229459">
    <property type="component" value="Unassembled WGS sequence"/>
</dbReference>
<evidence type="ECO:0000256" key="2">
    <source>
        <dbReference type="ARBA" id="ARBA00011245"/>
    </source>
</evidence>
<evidence type="ECO:0000256" key="3">
    <source>
        <dbReference type="ARBA" id="ARBA00013017"/>
    </source>
</evidence>
<accession>A0A2H0B7B2</accession>
<keyword evidence="4 14" id="KW-0575">Peroxidase</keyword>
<evidence type="ECO:0000256" key="1">
    <source>
        <dbReference type="ARBA" id="ARBA00003330"/>
    </source>
</evidence>
<dbReference type="SUPFAM" id="SSF52833">
    <property type="entry name" value="Thioredoxin-like"/>
    <property type="match status" value="1"/>
</dbReference>
<dbReference type="GO" id="GO:0034599">
    <property type="term" value="P:cellular response to oxidative stress"/>
    <property type="evidence" value="ECO:0007669"/>
    <property type="project" value="TreeGrafter"/>
</dbReference>
<dbReference type="CDD" id="cd03017">
    <property type="entry name" value="PRX_BCP"/>
    <property type="match status" value="1"/>
</dbReference>
<dbReference type="InterPro" id="IPR036249">
    <property type="entry name" value="Thioredoxin-like_sf"/>
</dbReference>
<dbReference type="EMBL" id="PCSR01000011">
    <property type="protein sequence ID" value="PIP53536.1"/>
    <property type="molecule type" value="Genomic_DNA"/>
</dbReference>
<dbReference type="GO" id="GO:0008379">
    <property type="term" value="F:thioredoxin peroxidase activity"/>
    <property type="evidence" value="ECO:0007669"/>
    <property type="project" value="TreeGrafter"/>
</dbReference>
<evidence type="ECO:0000256" key="5">
    <source>
        <dbReference type="ARBA" id="ARBA00022862"/>
    </source>
</evidence>
<comment type="similarity">
    <text evidence="10">Belongs to the peroxiredoxin family. BCP/PrxQ subfamily.</text>
</comment>
<comment type="function">
    <text evidence="1">Thiol-specific peroxidase that catalyzes the reduction of hydrogen peroxide and organic hydroperoxides to water and alcohols, respectively. Plays a role in cell protection against oxidative stress by detoxifying peroxides and as sensor of hydrogen peroxide-mediated signaling events.</text>
</comment>
<dbReference type="InterPro" id="IPR013766">
    <property type="entry name" value="Thioredoxin_domain"/>
</dbReference>
<evidence type="ECO:0000256" key="7">
    <source>
        <dbReference type="ARBA" id="ARBA00023157"/>
    </source>
</evidence>
<comment type="caution">
    <text evidence="14">The sequence shown here is derived from an EMBL/GenBank/DDBJ whole genome shotgun (WGS) entry which is preliminary data.</text>
</comment>
<name>A0A2H0B7B2_9BACT</name>
<comment type="catalytic activity">
    <reaction evidence="11">
        <text>a hydroperoxide + [thioredoxin]-dithiol = an alcohol + [thioredoxin]-disulfide + H2O</text>
        <dbReference type="Rhea" id="RHEA:62620"/>
        <dbReference type="Rhea" id="RHEA-COMP:10698"/>
        <dbReference type="Rhea" id="RHEA-COMP:10700"/>
        <dbReference type="ChEBI" id="CHEBI:15377"/>
        <dbReference type="ChEBI" id="CHEBI:29950"/>
        <dbReference type="ChEBI" id="CHEBI:30879"/>
        <dbReference type="ChEBI" id="CHEBI:35924"/>
        <dbReference type="ChEBI" id="CHEBI:50058"/>
        <dbReference type="EC" id="1.11.1.24"/>
    </reaction>
</comment>
<dbReference type="GO" id="GO:0005737">
    <property type="term" value="C:cytoplasm"/>
    <property type="evidence" value="ECO:0007669"/>
    <property type="project" value="TreeGrafter"/>
</dbReference>
<dbReference type="InterPro" id="IPR050924">
    <property type="entry name" value="Peroxiredoxin_BCP/PrxQ"/>
</dbReference>
<evidence type="ECO:0000256" key="4">
    <source>
        <dbReference type="ARBA" id="ARBA00022559"/>
    </source>
</evidence>
<keyword evidence="5" id="KW-0049">Antioxidant</keyword>
<gene>
    <name evidence="14" type="ORF">COX08_00505</name>
</gene>
<dbReference type="AlphaFoldDB" id="A0A2H0B7B2"/>
<dbReference type="Pfam" id="PF00578">
    <property type="entry name" value="AhpC-TSA"/>
    <property type="match status" value="1"/>
</dbReference>
<dbReference type="Gene3D" id="3.40.30.10">
    <property type="entry name" value="Glutaredoxin"/>
    <property type="match status" value="1"/>
</dbReference>
<dbReference type="NCBIfam" id="NF006960">
    <property type="entry name" value="PRK09437.1"/>
    <property type="match status" value="1"/>
</dbReference>
<evidence type="ECO:0000256" key="9">
    <source>
        <dbReference type="ARBA" id="ARBA00032824"/>
    </source>
</evidence>
<evidence type="ECO:0000256" key="12">
    <source>
        <dbReference type="PIRSR" id="PIRSR000239-1"/>
    </source>
</evidence>
<evidence type="ECO:0000259" key="13">
    <source>
        <dbReference type="PROSITE" id="PS51352"/>
    </source>
</evidence>
<dbReference type="PROSITE" id="PS51352">
    <property type="entry name" value="THIOREDOXIN_2"/>
    <property type="match status" value="1"/>
</dbReference>
<dbReference type="PANTHER" id="PTHR42801:SF4">
    <property type="entry name" value="AHPC_TSA FAMILY PROTEIN"/>
    <property type="match status" value="1"/>
</dbReference>
<evidence type="ECO:0000256" key="8">
    <source>
        <dbReference type="ARBA" id="ARBA00023284"/>
    </source>
</evidence>
<dbReference type="InterPro" id="IPR000866">
    <property type="entry name" value="AhpC/TSA"/>
</dbReference>
<dbReference type="GO" id="GO:0045454">
    <property type="term" value="P:cell redox homeostasis"/>
    <property type="evidence" value="ECO:0007669"/>
    <property type="project" value="TreeGrafter"/>
</dbReference>
<evidence type="ECO:0000256" key="6">
    <source>
        <dbReference type="ARBA" id="ARBA00023002"/>
    </source>
</evidence>